<evidence type="ECO:0000256" key="1">
    <source>
        <dbReference type="SAM" id="SignalP"/>
    </source>
</evidence>
<comment type="caution">
    <text evidence="2">The sequence shown here is derived from an EMBL/GenBank/DDBJ whole genome shotgun (WGS) entry which is preliminary data.</text>
</comment>
<keyword evidence="2" id="KW-0808">Transferase</keyword>
<sequence>MKSICFAALASLAIIPLSALAVSYPVEVEQELNGADVLATTETIDRDMAGLILQNFSEHPVDCTAVFRNGPEAPRTRHTVLKAGERKPMVAKFKRDVIRLRIKLTCEPQTSS</sequence>
<dbReference type="RefSeq" id="WP_045163231.1">
    <property type="nucleotide sequence ID" value="NZ_JYHV01000029.1"/>
</dbReference>
<reference evidence="2 3" key="1">
    <citation type="submission" date="2015-02" db="EMBL/GenBank/DDBJ databases">
        <title>Draft genome sequence of Pseudomonas stutzeri NT0128 isolated from wheat (Triticum turgidum) rhizosphere.</title>
        <authorList>
            <person name="Tovi N."/>
            <person name="Frenk S."/>
            <person name="Hadar Y."/>
            <person name="Minz D."/>
        </authorList>
    </citation>
    <scope>NUCLEOTIDE SEQUENCE [LARGE SCALE GENOMIC DNA]</scope>
    <source>
        <strain evidence="2 3">NT0128</strain>
    </source>
</reference>
<dbReference type="Proteomes" id="UP000032487">
    <property type="component" value="Unassembled WGS sequence"/>
</dbReference>
<dbReference type="EMBL" id="JYHV01000029">
    <property type="protein sequence ID" value="KJH80610.1"/>
    <property type="molecule type" value="Genomic_DNA"/>
</dbReference>
<evidence type="ECO:0000313" key="3">
    <source>
        <dbReference type="Proteomes" id="UP000032487"/>
    </source>
</evidence>
<feature type="chain" id="PRO_5002337966" evidence="1">
    <location>
        <begin position="22"/>
        <end position="112"/>
    </location>
</feature>
<dbReference type="PATRIC" id="fig|316.101.peg.4021"/>
<dbReference type="OrthoDB" id="6920230at2"/>
<protein>
    <submittedName>
        <fullName evidence="2">3-phosphoglycerate kinase</fullName>
    </submittedName>
</protein>
<gene>
    <name evidence="2" type="ORF">UF78_16245</name>
</gene>
<accession>A0A0D9AHT3</accession>
<proteinExistence type="predicted"/>
<dbReference type="GO" id="GO:0016301">
    <property type="term" value="F:kinase activity"/>
    <property type="evidence" value="ECO:0007669"/>
    <property type="project" value="UniProtKB-KW"/>
</dbReference>
<feature type="signal peptide" evidence="1">
    <location>
        <begin position="1"/>
        <end position="21"/>
    </location>
</feature>
<keyword evidence="2" id="KW-0418">Kinase</keyword>
<name>A0A0D9AHT3_STUST</name>
<dbReference type="AlphaFoldDB" id="A0A0D9AHT3"/>
<evidence type="ECO:0000313" key="2">
    <source>
        <dbReference type="EMBL" id="KJH80610.1"/>
    </source>
</evidence>
<keyword evidence="1" id="KW-0732">Signal</keyword>
<organism evidence="2 3">
    <name type="scientific">Stutzerimonas stutzeri</name>
    <name type="common">Pseudomonas stutzeri</name>
    <dbReference type="NCBI Taxonomy" id="316"/>
    <lineage>
        <taxon>Bacteria</taxon>
        <taxon>Pseudomonadati</taxon>
        <taxon>Pseudomonadota</taxon>
        <taxon>Gammaproteobacteria</taxon>
        <taxon>Pseudomonadales</taxon>
        <taxon>Pseudomonadaceae</taxon>
        <taxon>Stutzerimonas</taxon>
    </lineage>
</organism>